<feature type="non-terminal residue" evidence="5">
    <location>
        <position position="243"/>
    </location>
</feature>
<feature type="repeat" description="ANK" evidence="3">
    <location>
        <begin position="222"/>
        <end position="243"/>
    </location>
</feature>
<accession>A0A317SGZ4</accession>
<evidence type="ECO:0000313" key="5">
    <source>
        <dbReference type="EMBL" id="PWW73652.1"/>
    </source>
</evidence>
<evidence type="ECO:0000256" key="2">
    <source>
        <dbReference type="ARBA" id="ARBA00023043"/>
    </source>
</evidence>
<feature type="domain" description="F-box" evidence="4">
    <location>
        <begin position="1"/>
        <end position="52"/>
    </location>
</feature>
<evidence type="ECO:0000259" key="4">
    <source>
        <dbReference type="PROSITE" id="PS50181"/>
    </source>
</evidence>
<sequence>MALLLDLPNELLFQITIYLTHHDIFHFLRANRRLARLLQTAQFDHLRRFRSVDHGRRALFHAAAREDTATVAELVRIGAHKFPGSRIHFLNSAIQNWCSAKTISIFLRCGIEADGTDTRGRTPLTIAARKGRADVVEVLLKVEGVRVNAQCHNGKTPFMLAALAGRTDVVRLLLEDERVDVGLRDTMPNSCTVLWKAVEIGHRKVIKLLLDDGRSDPNFLSNGQTPLHCAIQRGHPEVVLLLL</sequence>
<dbReference type="AlphaFoldDB" id="A0A317SGZ4"/>
<dbReference type="PANTHER" id="PTHR24171:SF10">
    <property type="entry name" value="ANKYRIN REPEAT DOMAIN-CONTAINING PROTEIN 29-LIKE"/>
    <property type="match status" value="1"/>
</dbReference>
<gene>
    <name evidence="5" type="ORF">C7212DRAFT_284539</name>
</gene>
<dbReference type="STRING" id="42249.A0A317SGZ4"/>
<reference evidence="5 6" key="1">
    <citation type="submission" date="2018-03" db="EMBL/GenBank/DDBJ databases">
        <title>Genomes of Pezizomycetes fungi and the evolution of truffles.</title>
        <authorList>
            <person name="Murat C."/>
            <person name="Payen T."/>
            <person name="Noel B."/>
            <person name="Kuo A."/>
            <person name="Martin F.M."/>
        </authorList>
    </citation>
    <scope>NUCLEOTIDE SEQUENCE [LARGE SCALE GENOMIC DNA]</scope>
    <source>
        <strain evidence="5">091103-1</strain>
    </source>
</reference>
<protein>
    <submittedName>
        <fullName evidence="5">Ankyrin</fullName>
    </submittedName>
</protein>
<keyword evidence="6" id="KW-1185">Reference proteome</keyword>
<dbReference type="Proteomes" id="UP000246991">
    <property type="component" value="Unassembled WGS sequence"/>
</dbReference>
<organism evidence="5 6">
    <name type="scientific">Tuber magnatum</name>
    <name type="common">white Piedmont truffle</name>
    <dbReference type="NCBI Taxonomy" id="42249"/>
    <lineage>
        <taxon>Eukaryota</taxon>
        <taxon>Fungi</taxon>
        <taxon>Dikarya</taxon>
        <taxon>Ascomycota</taxon>
        <taxon>Pezizomycotina</taxon>
        <taxon>Pezizomycetes</taxon>
        <taxon>Pezizales</taxon>
        <taxon>Tuberaceae</taxon>
        <taxon>Tuber</taxon>
    </lineage>
</organism>
<dbReference type="InterPro" id="IPR001810">
    <property type="entry name" value="F-box_dom"/>
</dbReference>
<dbReference type="Pfam" id="PF12796">
    <property type="entry name" value="Ank_2"/>
    <property type="match status" value="1"/>
</dbReference>
<keyword evidence="2 3" id="KW-0040">ANK repeat</keyword>
<evidence type="ECO:0000256" key="3">
    <source>
        <dbReference type="PROSITE-ProRule" id="PRU00023"/>
    </source>
</evidence>
<dbReference type="OrthoDB" id="5401603at2759"/>
<proteinExistence type="predicted"/>
<feature type="repeat" description="ANK" evidence="3">
    <location>
        <begin position="119"/>
        <end position="141"/>
    </location>
</feature>
<dbReference type="PANTHER" id="PTHR24171">
    <property type="entry name" value="ANKYRIN REPEAT DOMAIN-CONTAINING PROTEIN 39-RELATED"/>
    <property type="match status" value="1"/>
</dbReference>
<dbReference type="InterPro" id="IPR002110">
    <property type="entry name" value="Ankyrin_rpt"/>
</dbReference>
<evidence type="ECO:0000313" key="6">
    <source>
        <dbReference type="Proteomes" id="UP000246991"/>
    </source>
</evidence>
<dbReference type="SMART" id="SM00248">
    <property type="entry name" value="ANK"/>
    <property type="match status" value="5"/>
</dbReference>
<name>A0A317SGZ4_9PEZI</name>
<evidence type="ECO:0000256" key="1">
    <source>
        <dbReference type="ARBA" id="ARBA00022737"/>
    </source>
</evidence>
<dbReference type="PROSITE" id="PS50088">
    <property type="entry name" value="ANK_REPEAT"/>
    <property type="match status" value="3"/>
</dbReference>
<dbReference type="Pfam" id="PF13637">
    <property type="entry name" value="Ank_4"/>
    <property type="match status" value="1"/>
</dbReference>
<dbReference type="PROSITE" id="PS50181">
    <property type="entry name" value="FBOX"/>
    <property type="match status" value="1"/>
</dbReference>
<dbReference type="InterPro" id="IPR036770">
    <property type="entry name" value="Ankyrin_rpt-contain_sf"/>
</dbReference>
<feature type="repeat" description="ANK" evidence="3">
    <location>
        <begin position="153"/>
        <end position="175"/>
    </location>
</feature>
<dbReference type="EMBL" id="PYWC01000076">
    <property type="protein sequence ID" value="PWW73652.1"/>
    <property type="molecule type" value="Genomic_DNA"/>
</dbReference>
<dbReference type="SUPFAM" id="SSF48403">
    <property type="entry name" value="Ankyrin repeat"/>
    <property type="match status" value="1"/>
</dbReference>
<dbReference type="PROSITE" id="PS50297">
    <property type="entry name" value="ANK_REP_REGION"/>
    <property type="match status" value="3"/>
</dbReference>
<dbReference type="Gene3D" id="1.25.40.20">
    <property type="entry name" value="Ankyrin repeat-containing domain"/>
    <property type="match status" value="2"/>
</dbReference>
<keyword evidence="1" id="KW-0677">Repeat</keyword>
<comment type="caution">
    <text evidence="5">The sequence shown here is derived from an EMBL/GenBank/DDBJ whole genome shotgun (WGS) entry which is preliminary data.</text>
</comment>